<gene>
    <name evidence="1" type="ORF">A3I86_02445</name>
</gene>
<proteinExistence type="predicted"/>
<dbReference type="AlphaFoldDB" id="A0A1G2UIT6"/>
<dbReference type="EMBL" id="MHWM01000003">
    <property type="protein sequence ID" value="OHB09327.1"/>
    <property type="molecule type" value="Genomic_DNA"/>
</dbReference>
<sequence length="74" mass="8039">MKMGADSAVVLNLAHHLVDGSESVKLSRAARPRKCAAVPAICGGFRTLFTSLSFFYSGLRIARNPFVFILEIVL</sequence>
<protein>
    <submittedName>
        <fullName evidence="1">Uncharacterized protein</fullName>
    </submittedName>
</protein>
<evidence type="ECO:0000313" key="2">
    <source>
        <dbReference type="Proteomes" id="UP000177096"/>
    </source>
</evidence>
<organism evidence="1 2">
    <name type="scientific">Candidatus Zambryskibacteria bacterium RIFCSPLOWO2_02_FULL_39_14</name>
    <dbReference type="NCBI Taxonomy" id="1802769"/>
    <lineage>
        <taxon>Bacteria</taxon>
        <taxon>Candidatus Zambryskiibacteriota</taxon>
    </lineage>
</organism>
<evidence type="ECO:0000313" key="1">
    <source>
        <dbReference type="EMBL" id="OHB09327.1"/>
    </source>
</evidence>
<accession>A0A1G2UIT6</accession>
<dbReference type="Proteomes" id="UP000177096">
    <property type="component" value="Unassembled WGS sequence"/>
</dbReference>
<comment type="caution">
    <text evidence="1">The sequence shown here is derived from an EMBL/GenBank/DDBJ whole genome shotgun (WGS) entry which is preliminary data.</text>
</comment>
<name>A0A1G2UIT6_9BACT</name>
<reference evidence="1 2" key="1">
    <citation type="journal article" date="2016" name="Nat. Commun.">
        <title>Thousands of microbial genomes shed light on interconnected biogeochemical processes in an aquifer system.</title>
        <authorList>
            <person name="Anantharaman K."/>
            <person name="Brown C.T."/>
            <person name="Hug L.A."/>
            <person name="Sharon I."/>
            <person name="Castelle C.J."/>
            <person name="Probst A.J."/>
            <person name="Thomas B.C."/>
            <person name="Singh A."/>
            <person name="Wilkins M.J."/>
            <person name="Karaoz U."/>
            <person name="Brodie E.L."/>
            <person name="Williams K.H."/>
            <person name="Hubbard S.S."/>
            <person name="Banfield J.F."/>
        </authorList>
    </citation>
    <scope>NUCLEOTIDE SEQUENCE [LARGE SCALE GENOMIC DNA]</scope>
</reference>